<evidence type="ECO:0000256" key="1">
    <source>
        <dbReference type="SAM" id="MobiDB-lite"/>
    </source>
</evidence>
<accession>A0AAJ0MJV9</accession>
<feature type="region of interest" description="Disordered" evidence="1">
    <location>
        <begin position="81"/>
        <end position="147"/>
    </location>
</feature>
<organism evidence="2 3">
    <name type="scientific">Lasiosphaeria hispida</name>
    <dbReference type="NCBI Taxonomy" id="260671"/>
    <lineage>
        <taxon>Eukaryota</taxon>
        <taxon>Fungi</taxon>
        <taxon>Dikarya</taxon>
        <taxon>Ascomycota</taxon>
        <taxon>Pezizomycotina</taxon>
        <taxon>Sordariomycetes</taxon>
        <taxon>Sordariomycetidae</taxon>
        <taxon>Sordariales</taxon>
        <taxon>Lasiosphaeriaceae</taxon>
        <taxon>Lasiosphaeria</taxon>
    </lineage>
</organism>
<comment type="caution">
    <text evidence="2">The sequence shown here is derived from an EMBL/GenBank/DDBJ whole genome shotgun (WGS) entry which is preliminary data.</text>
</comment>
<reference evidence="2" key="2">
    <citation type="submission" date="2023-06" db="EMBL/GenBank/DDBJ databases">
        <authorList>
            <consortium name="Lawrence Berkeley National Laboratory"/>
            <person name="Haridas S."/>
            <person name="Hensen N."/>
            <person name="Bonometti L."/>
            <person name="Westerberg I."/>
            <person name="Brannstrom I.O."/>
            <person name="Guillou S."/>
            <person name="Cros-Aarteil S."/>
            <person name="Calhoun S."/>
            <person name="Kuo A."/>
            <person name="Mondo S."/>
            <person name="Pangilinan J."/>
            <person name="Riley R."/>
            <person name="Labutti K."/>
            <person name="Andreopoulos B."/>
            <person name="Lipzen A."/>
            <person name="Chen C."/>
            <person name="Yanf M."/>
            <person name="Daum C."/>
            <person name="Ng V."/>
            <person name="Clum A."/>
            <person name="Steindorff A."/>
            <person name="Ohm R."/>
            <person name="Martin F."/>
            <person name="Silar P."/>
            <person name="Natvig D."/>
            <person name="Lalanne C."/>
            <person name="Gautier V."/>
            <person name="Ament-Velasquez S.L."/>
            <person name="Kruys A."/>
            <person name="Hutchinson M.I."/>
            <person name="Powell A.J."/>
            <person name="Barry K."/>
            <person name="Miller A.N."/>
            <person name="Grigoriev I.V."/>
            <person name="Debuchy R."/>
            <person name="Gladieux P."/>
            <person name="Thoren M.H."/>
            <person name="Johannesson H."/>
        </authorList>
    </citation>
    <scope>NUCLEOTIDE SEQUENCE</scope>
    <source>
        <strain evidence="2">CBS 955.72</strain>
    </source>
</reference>
<keyword evidence="3" id="KW-1185">Reference proteome</keyword>
<protein>
    <submittedName>
        <fullName evidence="2">Uncharacterized protein</fullName>
    </submittedName>
</protein>
<feature type="compositionally biased region" description="Low complexity" evidence="1">
    <location>
        <begin position="105"/>
        <end position="120"/>
    </location>
</feature>
<dbReference type="EMBL" id="JAUIQD010000001">
    <property type="protein sequence ID" value="KAK3363184.1"/>
    <property type="molecule type" value="Genomic_DNA"/>
</dbReference>
<evidence type="ECO:0000313" key="2">
    <source>
        <dbReference type="EMBL" id="KAK3363184.1"/>
    </source>
</evidence>
<sequence>MPDREIKASIAVLKGESNYKSWRQIIHLHLEWHGIEKYVNEDVPEPDDPDKKKEWNKDCVTIRIMFSESLVDPKISAQLHAVGLDEDEKNPYIGTKSAKSSRTRPTNPSESISESITTSNARTSTPWKPSFSKLSSAERSLQLWNNS</sequence>
<dbReference type="Proteomes" id="UP001275084">
    <property type="component" value="Unassembled WGS sequence"/>
</dbReference>
<proteinExistence type="predicted"/>
<evidence type="ECO:0000313" key="3">
    <source>
        <dbReference type="Proteomes" id="UP001275084"/>
    </source>
</evidence>
<dbReference type="AlphaFoldDB" id="A0AAJ0MJV9"/>
<reference evidence="2" key="1">
    <citation type="journal article" date="2023" name="Mol. Phylogenet. Evol.">
        <title>Genome-scale phylogeny and comparative genomics of the fungal order Sordariales.</title>
        <authorList>
            <person name="Hensen N."/>
            <person name="Bonometti L."/>
            <person name="Westerberg I."/>
            <person name="Brannstrom I.O."/>
            <person name="Guillou S."/>
            <person name="Cros-Aarteil S."/>
            <person name="Calhoun S."/>
            <person name="Haridas S."/>
            <person name="Kuo A."/>
            <person name="Mondo S."/>
            <person name="Pangilinan J."/>
            <person name="Riley R."/>
            <person name="LaButti K."/>
            <person name="Andreopoulos B."/>
            <person name="Lipzen A."/>
            <person name="Chen C."/>
            <person name="Yan M."/>
            <person name="Daum C."/>
            <person name="Ng V."/>
            <person name="Clum A."/>
            <person name="Steindorff A."/>
            <person name="Ohm R.A."/>
            <person name="Martin F."/>
            <person name="Silar P."/>
            <person name="Natvig D.O."/>
            <person name="Lalanne C."/>
            <person name="Gautier V."/>
            <person name="Ament-Velasquez S.L."/>
            <person name="Kruys A."/>
            <person name="Hutchinson M.I."/>
            <person name="Powell A.J."/>
            <person name="Barry K."/>
            <person name="Miller A.N."/>
            <person name="Grigoriev I.V."/>
            <person name="Debuchy R."/>
            <person name="Gladieux P."/>
            <person name="Hiltunen Thoren M."/>
            <person name="Johannesson H."/>
        </authorList>
    </citation>
    <scope>NUCLEOTIDE SEQUENCE</scope>
    <source>
        <strain evidence="2">CBS 955.72</strain>
    </source>
</reference>
<name>A0AAJ0MJV9_9PEZI</name>
<gene>
    <name evidence="2" type="ORF">B0T25DRAFT_513245</name>
</gene>
<feature type="compositionally biased region" description="Polar residues" evidence="1">
    <location>
        <begin position="121"/>
        <end position="147"/>
    </location>
</feature>